<evidence type="ECO:0000256" key="1">
    <source>
        <dbReference type="SAM" id="SignalP"/>
    </source>
</evidence>
<feature type="chain" id="PRO_5040292913" description="FAS1 domain-containing protein" evidence="1">
    <location>
        <begin position="21"/>
        <end position="196"/>
    </location>
</feature>
<evidence type="ECO:0000313" key="4">
    <source>
        <dbReference type="Proteomes" id="UP000887226"/>
    </source>
</evidence>
<reference evidence="3" key="1">
    <citation type="journal article" date="2021" name="IMA Fungus">
        <title>Genomic characterization of three marine fungi, including Emericellopsis atlantica sp. nov. with signatures of a generalist lifestyle and marine biomass degradation.</title>
        <authorList>
            <person name="Hagestad O.C."/>
            <person name="Hou L."/>
            <person name="Andersen J.H."/>
            <person name="Hansen E.H."/>
            <person name="Altermark B."/>
            <person name="Li C."/>
            <person name="Kuhnert E."/>
            <person name="Cox R.J."/>
            <person name="Crous P.W."/>
            <person name="Spatafora J.W."/>
            <person name="Lail K."/>
            <person name="Amirebrahimi M."/>
            <person name="Lipzen A."/>
            <person name="Pangilinan J."/>
            <person name="Andreopoulos W."/>
            <person name="Hayes R.D."/>
            <person name="Ng V."/>
            <person name="Grigoriev I.V."/>
            <person name="Jackson S.A."/>
            <person name="Sutton T.D.S."/>
            <person name="Dobson A.D.W."/>
            <person name="Rama T."/>
        </authorList>
    </citation>
    <scope>NUCLEOTIDE SEQUENCE</scope>
    <source>
        <strain evidence="3">TRa3180A</strain>
    </source>
</reference>
<dbReference type="SUPFAM" id="SSF82153">
    <property type="entry name" value="FAS1 domain"/>
    <property type="match status" value="1"/>
</dbReference>
<dbReference type="InterPro" id="IPR000782">
    <property type="entry name" value="FAS1_domain"/>
</dbReference>
<name>A0A9P7Z8H4_9HELO</name>
<protein>
    <recommendedName>
        <fullName evidence="2">FAS1 domain-containing protein</fullName>
    </recommendedName>
</protein>
<feature type="signal peptide" evidence="1">
    <location>
        <begin position="1"/>
        <end position="20"/>
    </location>
</feature>
<keyword evidence="1" id="KW-0732">Signal</keyword>
<keyword evidence="4" id="KW-1185">Reference proteome</keyword>
<accession>A0A9P7Z8H4</accession>
<evidence type="ECO:0000259" key="2">
    <source>
        <dbReference type="PROSITE" id="PS50213"/>
    </source>
</evidence>
<proteinExistence type="predicted"/>
<comment type="caution">
    <text evidence="3">The sequence shown here is derived from an EMBL/GenBank/DDBJ whole genome shotgun (WGS) entry which is preliminary data.</text>
</comment>
<feature type="domain" description="FAS1" evidence="2">
    <location>
        <begin position="59"/>
        <end position="196"/>
    </location>
</feature>
<evidence type="ECO:0000313" key="3">
    <source>
        <dbReference type="EMBL" id="KAG9246875.1"/>
    </source>
</evidence>
<dbReference type="InterPro" id="IPR036378">
    <property type="entry name" value="FAS1_dom_sf"/>
</dbReference>
<dbReference type="AlphaFoldDB" id="A0A9P7Z8H4"/>
<organism evidence="3 4">
    <name type="scientific">Calycina marina</name>
    <dbReference type="NCBI Taxonomy" id="1763456"/>
    <lineage>
        <taxon>Eukaryota</taxon>
        <taxon>Fungi</taxon>
        <taxon>Dikarya</taxon>
        <taxon>Ascomycota</taxon>
        <taxon>Pezizomycotina</taxon>
        <taxon>Leotiomycetes</taxon>
        <taxon>Helotiales</taxon>
        <taxon>Pezizellaceae</taxon>
        <taxon>Calycina</taxon>
    </lineage>
</organism>
<dbReference type="Proteomes" id="UP000887226">
    <property type="component" value="Unassembled WGS sequence"/>
</dbReference>
<dbReference type="PROSITE" id="PS50213">
    <property type="entry name" value="FAS1"/>
    <property type="match status" value="1"/>
</dbReference>
<dbReference type="Gene3D" id="2.30.180.10">
    <property type="entry name" value="FAS1 domain"/>
    <property type="match status" value="1"/>
</dbReference>
<sequence length="196" mass="21942">MRLSLVTLSIFLASLHHVSGEGSPQFLIKAHSQSQPDLHSKTHTKNRLPSNNRAFYAPDFTIYELLSVLPSTSKLASFTSGRPTLINLLNSTATNLTLFAPCDSSFSKIEREMTEDDFRYHLVPYPFSLALLLGTGITTLPSLLYPERLNGPQRFTFDFVTSELEFILNSHAYITTFDFHASNGHRLLFATASIDL</sequence>
<gene>
    <name evidence="3" type="ORF">BJ878DRAFT_246995</name>
</gene>
<dbReference type="EMBL" id="MU253789">
    <property type="protein sequence ID" value="KAG9246875.1"/>
    <property type="molecule type" value="Genomic_DNA"/>
</dbReference>